<dbReference type="PANTHER" id="PTHR30561:SF0">
    <property type="entry name" value="GUANIDINIUM EXPORTER"/>
    <property type="match status" value="1"/>
</dbReference>
<evidence type="ECO:0000256" key="7">
    <source>
        <dbReference type="ARBA" id="ARBA00038151"/>
    </source>
</evidence>
<dbReference type="InterPro" id="IPR000390">
    <property type="entry name" value="Small_drug/metabolite_transptr"/>
</dbReference>
<keyword evidence="3" id="KW-1003">Cell membrane</keyword>
<accession>A0A411PLW6</accession>
<keyword evidence="4 9" id="KW-0812">Transmembrane</keyword>
<dbReference type="RefSeq" id="WP_130602727.1">
    <property type="nucleotide sequence ID" value="NZ_CP036200.1"/>
</dbReference>
<dbReference type="InterPro" id="IPR037185">
    <property type="entry name" value="EmrE-like"/>
</dbReference>
<keyword evidence="5 10" id="KW-1133">Transmembrane helix</keyword>
<dbReference type="Proteomes" id="UP000291106">
    <property type="component" value="Chromosome"/>
</dbReference>
<dbReference type="InterPro" id="IPR045324">
    <property type="entry name" value="Small_multidrug_res"/>
</dbReference>
<evidence type="ECO:0000256" key="4">
    <source>
        <dbReference type="ARBA" id="ARBA00022692"/>
    </source>
</evidence>
<dbReference type="SUPFAM" id="SSF103481">
    <property type="entry name" value="Multidrug resistance efflux transporter EmrE"/>
    <property type="match status" value="1"/>
</dbReference>
<dbReference type="GO" id="GO:1990961">
    <property type="term" value="P:xenobiotic detoxification by transmembrane export across the plasma membrane"/>
    <property type="evidence" value="ECO:0007669"/>
    <property type="project" value="UniProtKB-ARBA"/>
</dbReference>
<feature type="transmembrane region" description="Helical" evidence="10">
    <location>
        <begin position="33"/>
        <end position="50"/>
    </location>
</feature>
<evidence type="ECO:0000256" key="10">
    <source>
        <dbReference type="SAM" id="Phobius"/>
    </source>
</evidence>
<dbReference type="PANTHER" id="PTHR30561">
    <property type="entry name" value="SMR FAMILY PROTON-DEPENDENT DRUG EFFLUX TRANSPORTER SUGE"/>
    <property type="match status" value="1"/>
</dbReference>
<gene>
    <name evidence="11" type="ORF">EXU30_19035</name>
</gene>
<keyword evidence="2" id="KW-0813">Transport</keyword>
<protein>
    <recommendedName>
        <fullName evidence="8">Guanidinium exporter</fullName>
    </recommendedName>
</protein>
<dbReference type="Pfam" id="PF00893">
    <property type="entry name" value="Multi_Drug_Res"/>
    <property type="match status" value="1"/>
</dbReference>
<evidence type="ECO:0000256" key="2">
    <source>
        <dbReference type="ARBA" id="ARBA00022448"/>
    </source>
</evidence>
<evidence type="ECO:0000313" key="12">
    <source>
        <dbReference type="Proteomes" id="UP000291106"/>
    </source>
</evidence>
<evidence type="ECO:0000256" key="5">
    <source>
        <dbReference type="ARBA" id="ARBA00022989"/>
    </source>
</evidence>
<evidence type="ECO:0000313" key="11">
    <source>
        <dbReference type="EMBL" id="QBF84527.1"/>
    </source>
</evidence>
<feature type="transmembrane region" description="Helical" evidence="10">
    <location>
        <begin position="83"/>
        <end position="102"/>
    </location>
</feature>
<dbReference type="GO" id="GO:0022857">
    <property type="term" value="F:transmembrane transporter activity"/>
    <property type="evidence" value="ECO:0007669"/>
    <property type="project" value="InterPro"/>
</dbReference>
<evidence type="ECO:0000256" key="6">
    <source>
        <dbReference type="ARBA" id="ARBA00023136"/>
    </source>
</evidence>
<evidence type="ECO:0000256" key="3">
    <source>
        <dbReference type="ARBA" id="ARBA00022475"/>
    </source>
</evidence>
<dbReference type="EMBL" id="CP036200">
    <property type="protein sequence ID" value="QBF84527.1"/>
    <property type="molecule type" value="Genomic_DNA"/>
</dbReference>
<evidence type="ECO:0000256" key="9">
    <source>
        <dbReference type="RuleBase" id="RU003942"/>
    </source>
</evidence>
<dbReference type="KEGG" id="smai:EXU30_19035"/>
<dbReference type="OrthoDB" id="9808638at2"/>
<comment type="similarity">
    <text evidence="7">Belongs to the drug/metabolite transporter (DMT) superfamily. Small multidrug resistance (SMR) (TC 2.A.7.1) family. Gdx/SugE subfamily.</text>
</comment>
<keyword evidence="6 10" id="KW-0472">Membrane</keyword>
<dbReference type="AlphaFoldDB" id="A0A411PLW6"/>
<reference evidence="11 12" key="1">
    <citation type="submission" date="2019-02" db="EMBL/GenBank/DDBJ databases">
        <title>Shewanella sp. D4-2 isolated from Dokdo Island.</title>
        <authorList>
            <person name="Baek K."/>
        </authorList>
    </citation>
    <scope>NUCLEOTIDE SEQUENCE [LARGE SCALE GENOMIC DNA]</scope>
    <source>
        <strain evidence="11 12">D4-2</strain>
    </source>
</reference>
<evidence type="ECO:0000256" key="1">
    <source>
        <dbReference type="ARBA" id="ARBA00004651"/>
    </source>
</evidence>
<organism evidence="11 12">
    <name type="scientific">Shewanella maritima</name>
    <dbReference type="NCBI Taxonomy" id="2520507"/>
    <lineage>
        <taxon>Bacteria</taxon>
        <taxon>Pseudomonadati</taxon>
        <taxon>Pseudomonadota</taxon>
        <taxon>Gammaproteobacteria</taxon>
        <taxon>Alteromonadales</taxon>
        <taxon>Shewanellaceae</taxon>
        <taxon>Shewanella</taxon>
    </lineage>
</organism>
<keyword evidence="12" id="KW-1185">Reference proteome</keyword>
<proteinExistence type="inferred from homology"/>
<dbReference type="FunFam" id="1.10.3730.20:FF:000001">
    <property type="entry name" value="Quaternary ammonium compound resistance transporter SugE"/>
    <property type="match status" value="1"/>
</dbReference>
<dbReference type="Gene3D" id="1.10.3730.20">
    <property type="match status" value="1"/>
</dbReference>
<evidence type="ECO:0000256" key="8">
    <source>
        <dbReference type="ARBA" id="ARBA00039168"/>
    </source>
</evidence>
<comment type="subcellular location">
    <subcellularLocation>
        <location evidence="1 9">Cell membrane</location>
        <topology evidence="1 9">Multi-pass membrane protein</topology>
    </subcellularLocation>
</comment>
<sequence length="104" mass="11092">MYWTALILAGLFEIIWAVGLKLSNGLSKPLTSSFTVIALVVSFCLLAYSMKQLPLSIAYAIWVAIGLCGSAIVGVIYFGESFTLLKCISLCLIVLGVIGLKLSS</sequence>
<name>A0A411PLW6_9GAMM</name>
<feature type="transmembrane region" description="Helical" evidence="10">
    <location>
        <begin position="57"/>
        <end position="77"/>
    </location>
</feature>
<dbReference type="GO" id="GO:0005886">
    <property type="term" value="C:plasma membrane"/>
    <property type="evidence" value="ECO:0007669"/>
    <property type="project" value="UniProtKB-SubCell"/>
</dbReference>